<evidence type="ECO:0000313" key="2">
    <source>
        <dbReference type="EMBL" id="PWA63814.1"/>
    </source>
</evidence>
<dbReference type="Pfam" id="PF00005">
    <property type="entry name" value="ABC_tran"/>
    <property type="match status" value="1"/>
</dbReference>
<feature type="domain" description="ABC transporter" evidence="1">
    <location>
        <begin position="117"/>
        <end position="152"/>
    </location>
</feature>
<dbReference type="InterPro" id="IPR027417">
    <property type="entry name" value="P-loop_NTPase"/>
</dbReference>
<gene>
    <name evidence="2" type="ORF">CTI12_AA349690</name>
</gene>
<dbReference type="PANTHER" id="PTHR48040:SF48">
    <property type="entry name" value="AAA+ ATPASE DOMAIN, PIGMENT PERMEASE_PROTEIN ATP-BINDING CASSETTE SUB-FAMILY G"/>
    <property type="match status" value="1"/>
</dbReference>
<accession>A0A2U1MRH3</accession>
<dbReference type="AlphaFoldDB" id="A0A2U1MRH3"/>
<proteinExistence type="predicted"/>
<evidence type="ECO:0000313" key="3">
    <source>
        <dbReference type="Proteomes" id="UP000245207"/>
    </source>
</evidence>
<dbReference type="GO" id="GO:0016887">
    <property type="term" value="F:ATP hydrolysis activity"/>
    <property type="evidence" value="ECO:0007669"/>
    <property type="project" value="InterPro"/>
</dbReference>
<dbReference type="OrthoDB" id="66620at2759"/>
<sequence length="158" mass="17876">MVIPMKGRDDGSPKLGELLGYHDWLQDDRVHDKMLLNCQLDSIDEDHILRRLREIIDSGGTETTKIEVRYENLSVERCMFVGHRAHPSLYNVTFNAIQHATIIWARYLKKKNVNTLRSITGIIKPSRMTLLLGPPGAGKTTLLLALAGKLDQDLNAQM</sequence>
<protein>
    <submittedName>
        <fullName evidence="2">Plant PDR ABC transporter associated</fullName>
    </submittedName>
</protein>
<dbReference type="PANTHER" id="PTHR48040">
    <property type="entry name" value="PLEIOTROPIC DRUG RESISTANCE PROTEIN 1-LIKE ISOFORM X1"/>
    <property type="match status" value="1"/>
</dbReference>
<organism evidence="2 3">
    <name type="scientific">Artemisia annua</name>
    <name type="common">Sweet wormwood</name>
    <dbReference type="NCBI Taxonomy" id="35608"/>
    <lineage>
        <taxon>Eukaryota</taxon>
        <taxon>Viridiplantae</taxon>
        <taxon>Streptophyta</taxon>
        <taxon>Embryophyta</taxon>
        <taxon>Tracheophyta</taxon>
        <taxon>Spermatophyta</taxon>
        <taxon>Magnoliopsida</taxon>
        <taxon>eudicotyledons</taxon>
        <taxon>Gunneridae</taxon>
        <taxon>Pentapetalae</taxon>
        <taxon>asterids</taxon>
        <taxon>campanulids</taxon>
        <taxon>Asterales</taxon>
        <taxon>Asteraceae</taxon>
        <taxon>Asteroideae</taxon>
        <taxon>Anthemideae</taxon>
        <taxon>Artemisiinae</taxon>
        <taxon>Artemisia</taxon>
    </lineage>
</organism>
<dbReference type="Gene3D" id="3.40.50.300">
    <property type="entry name" value="P-loop containing nucleotide triphosphate hydrolases"/>
    <property type="match status" value="1"/>
</dbReference>
<evidence type="ECO:0000259" key="1">
    <source>
        <dbReference type="Pfam" id="PF00005"/>
    </source>
</evidence>
<reference evidence="2 3" key="1">
    <citation type="journal article" date="2018" name="Mol. Plant">
        <title>The genome of Artemisia annua provides insight into the evolution of Asteraceae family and artemisinin biosynthesis.</title>
        <authorList>
            <person name="Shen Q."/>
            <person name="Zhang L."/>
            <person name="Liao Z."/>
            <person name="Wang S."/>
            <person name="Yan T."/>
            <person name="Shi P."/>
            <person name="Liu M."/>
            <person name="Fu X."/>
            <person name="Pan Q."/>
            <person name="Wang Y."/>
            <person name="Lv Z."/>
            <person name="Lu X."/>
            <person name="Zhang F."/>
            <person name="Jiang W."/>
            <person name="Ma Y."/>
            <person name="Chen M."/>
            <person name="Hao X."/>
            <person name="Li L."/>
            <person name="Tang Y."/>
            <person name="Lv G."/>
            <person name="Zhou Y."/>
            <person name="Sun X."/>
            <person name="Brodelius P.E."/>
            <person name="Rose J.K.C."/>
            <person name="Tang K."/>
        </authorList>
    </citation>
    <scope>NUCLEOTIDE SEQUENCE [LARGE SCALE GENOMIC DNA]</scope>
    <source>
        <strain evidence="3">cv. Huhao1</strain>
        <tissue evidence="2">Leaf</tissue>
    </source>
</reference>
<comment type="caution">
    <text evidence="2">The sequence shown here is derived from an EMBL/GenBank/DDBJ whole genome shotgun (WGS) entry which is preliminary data.</text>
</comment>
<dbReference type="STRING" id="35608.A0A2U1MRH3"/>
<dbReference type="Proteomes" id="UP000245207">
    <property type="component" value="Unassembled WGS sequence"/>
</dbReference>
<dbReference type="InterPro" id="IPR003439">
    <property type="entry name" value="ABC_transporter-like_ATP-bd"/>
</dbReference>
<keyword evidence="3" id="KW-1185">Reference proteome</keyword>
<dbReference type="SUPFAM" id="SSF52540">
    <property type="entry name" value="P-loop containing nucleoside triphosphate hydrolases"/>
    <property type="match status" value="1"/>
</dbReference>
<dbReference type="GO" id="GO:0005524">
    <property type="term" value="F:ATP binding"/>
    <property type="evidence" value="ECO:0007669"/>
    <property type="project" value="InterPro"/>
</dbReference>
<name>A0A2U1MRH3_ARTAN</name>
<dbReference type="EMBL" id="PKPP01004556">
    <property type="protein sequence ID" value="PWA63814.1"/>
    <property type="molecule type" value="Genomic_DNA"/>
</dbReference>